<dbReference type="GO" id="GO:0046983">
    <property type="term" value="F:protein dimerization activity"/>
    <property type="evidence" value="ECO:0007669"/>
    <property type="project" value="InterPro"/>
</dbReference>
<dbReference type="PANTHER" id="PTHR45913">
    <property type="entry name" value="EPM2A-INTERACTING PROTEIN 1"/>
    <property type="match status" value="1"/>
</dbReference>
<dbReference type="OrthoDB" id="1101576at2759"/>
<evidence type="ECO:0000313" key="2">
    <source>
        <dbReference type="EMBL" id="KOF67632.1"/>
    </source>
</evidence>
<dbReference type="AlphaFoldDB" id="A0A0L8FSM9"/>
<proteinExistence type="predicted"/>
<dbReference type="Pfam" id="PF05699">
    <property type="entry name" value="Dimer_Tnp_hAT"/>
    <property type="match status" value="1"/>
</dbReference>
<evidence type="ECO:0000259" key="1">
    <source>
        <dbReference type="Pfam" id="PF05699"/>
    </source>
</evidence>
<name>A0A0L8FSM9_OCTBM</name>
<dbReference type="InterPro" id="IPR008906">
    <property type="entry name" value="HATC_C_dom"/>
</dbReference>
<accession>A0A0L8FSM9</accession>
<dbReference type="EMBL" id="KQ426900">
    <property type="protein sequence ID" value="KOF67632.1"/>
    <property type="molecule type" value="Genomic_DNA"/>
</dbReference>
<gene>
    <name evidence="2" type="ORF">OCBIM_22009152mg</name>
</gene>
<feature type="domain" description="HAT C-terminal dimerisation" evidence="1">
    <location>
        <begin position="199"/>
        <end position="270"/>
    </location>
</feature>
<dbReference type="STRING" id="37653.A0A0L8FSM9"/>
<protein>
    <recommendedName>
        <fullName evidence="1">HAT C-terminal dimerisation domain-containing protein</fullName>
    </recommendedName>
</protein>
<sequence>MVVQASYEIAMLITKSKKSHYIGESLIKLSLLRAAELVLGKDIANKLSHISLSNDTVKGRIDDLSQDIKDQILLFLPFSTHCILHREALASRTLPTEMRNVLNVAIKVVNFVKGEALNSRLFKLLCNDMESEHEALLFHTNLKKQIITHLTDLKTEFIRYVPDIDEKREAWKFIRNPFQCEVTNVLDEVQEEFLELKFNSPAKEDFKELDLETFWIKYLPVYLLISYQTLRVLAMFRSTYLCEAVFSTLVAVKTKYRNRLSVERYLRCALSGIQPLIQDLVAKKQCQVSR</sequence>
<reference evidence="2" key="1">
    <citation type="submission" date="2015-07" db="EMBL/GenBank/DDBJ databases">
        <title>MeaNS - Measles Nucleotide Surveillance Program.</title>
        <authorList>
            <person name="Tran T."/>
            <person name="Druce J."/>
        </authorList>
    </citation>
    <scope>NUCLEOTIDE SEQUENCE</scope>
    <source>
        <strain evidence="2">UCB-OBI-ISO-001</strain>
        <tissue evidence="2">Gonad</tissue>
    </source>
</reference>
<dbReference type="PANTHER" id="PTHR45913:SF19">
    <property type="entry name" value="LOW QUALITY PROTEIN: ZINC FINGER BED DOMAIN-CONTAINING PROTEIN 5-LIKE"/>
    <property type="match status" value="1"/>
</dbReference>
<organism evidence="2">
    <name type="scientific">Octopus bimaculoides</name>
    <name type="common">California two-spotted octopus</name>
    <dbReference type="NCBI Taxonomy" id="37653"/>
    <lineage>
        <taxon>Eukaryota</taxon>
        <taxon>Metazoa</taxon>
        <taxon>Spiralia</taxon>
        <taxon>Lophotrochozoa</taxon>
        <taxon>Mollusca</taxon>
        <taxon>Cephalopoda</taxon>
        <taxon>Coleoidea</taxon>
        <taxon>Octopodiformes</taxon>
        <taxon>Octopoda</taxon>
        <taxon>Incirrata</taxon>
        <taxon>Octopodidae</taxon>
        <taxon>Octopus</taxon>
    </lineage>
</organism>